<feature type="domain" description="Amine oxidase" evidence="1">
    <location>
        <begin position="14"/>
        <end position="275"/>
    </location>
</feature>
<protein>
    <recommendedName>
        <fullName evidence="1">Amine oxidase domain-containing protein</fullName>
    </recommendedName>
</protein>
<dbReference type="PANTHER" id="PTHR42923:SF47">
    <property type="entry name" value="BLR3003 PROTEIN"/>
    <property type="match status" value="1"/>
</dbReference>
<accession>A0A2U1UZH5</accession>
<dbReference type="Gene3D" id="3.50.50.60">
    <property type="entry name" value="FAD/NAD(P)-binding domain"/>
    <property type="match status" value="1"/>
</dbReference>
<dbReference type="EMBL" id="PDOA01000019">
    <property type="protein sequence ID" value="PWC27055.1"/>
    <property type="molecule type" value="Genomic_DNA"/>
</dbReference>
<sequence length="414" mass="43072">MSGAPATHVVGAGVAGLAAAWALSSQGRRVVLHEATPAAGGRARALPDGTDNGTHALLGANPAALRFLAEIGARTGWVEPEPDRLPVLDLESGALWRVSLSPLGWWRKAARPPGLDAAGLLALLGAARPGRRVTVSEAFARHPVLLRGFVEPLTLAALNTVPAEAGLRRLGAVLRRMGRPGACRLYVAREGLGPDLVQPALAALAARGVEIRPGDRLRALTVEGGRATALHFSSGTRPVEAGVVLATPPWESARLLPGLRVPDRHAPILNLHYAHASGAGPRFLGLLGGVGQWVLVRPGAVAVTVSAAAAVLETPLEVLAERVWREVRRAALAARLPGAWPEAPPAWRAVKEQRATPLHTPDQPAPPPLLPLPNLALAGDWMEPLLPATIEAATRSGLRAAAALARALPKAAAR</sequence>
<dbReference type="SUPFAM" id="SSF51905">
    <property type="entry name" value="FAD/NAD(P)-binding domain"/>
    <property type="match status" value="1"/>
</dbReference>
<evidence type="ECO:0000313" key="3">
    <source>
        <dbReference type="Proteomes" id="UP000245048"/>
    </source>
</evidence>
<name>A0A2U1UZH5_9PROT</name>
<dbReference type="InterPro" id="IPR002937">
    <property type="entry name" value="Amino_oxidase"/>
</dbReference>
<dbReference type="OrthoDB" id="7849608at2"/>
<dbReference type="Gene3D" id="3.90.660.20">
    <property type="entry name" value="Protoporphyrinogen oxidase, mitochondrial, domain 2"/>
    <property type="match status" value="1"/>
</dbReference>
<keyword evidence="3" id="KW-1185">Reference proteome</keyword>
<comment type="caution">
    <text evidence="2">The sequence shown here is derived from an EMBL/GenBank/DDBJ whole genome shotgun (WGS) entry which is preliminary data.</text>
</comment>
<dbReference type="Gene3D" id="1.10.3110.10">
    <property type="entry name" value="protoporphyrinogen ix oxidase, domain 3"/>
    <property type="match status" value="1"/>
</dbReference>
<organism evidence="2 3">
    <name type="scientific">Teichococcus aestuarii</name>
    <dbReference type="NCBI Taxonomy" id="568898"/>
    <lineage>
        <taxon>Bacteria</taxon>
        <taxon>Pseudomonadati</taxon>
        <taxon>Pseudomonadota</taxon>
        <taxon>Alphaproteobacteria</taxon>
        <taxon>Acetobacterales</taxon>
        <taxon>Roseomonadaceae</taxon>
        <taxon>Roseomonas</taxon>
    </lineage>
</organism>
<dbReference type="AlphaFoldDB" id="A0A2U1UZH5"/>
<dbReference type="Proteomes" id="UP000245048">
    <property type="component" value="Unassembled WGS sequence"/>
</dbReference>
<dbReference type="Pfam" id="PF01593">
    <property type="entry name" value="Amino_oxidase"/>
    <property type="match status" value="2"/>
</dbReference>
<proteinExistence type="predicted"/>
<evidence type="ECO:0000259" key="1">
    <source>
        <dbReference type="Pfam" id="PF01593"/>
    </source>
</evidence>
<feature type="domain" description="Amine oxidase" evidence="1">
    <location>
        <begin position="303"/>
        <end position="404"/>
    </location>
</feature>
<gene>
    <name evidence="2" type="ORF">CR165_19795</name>
</gene>
<reference evidence="3" key="1">
    <citation type="submission" date="2017-10" db="EMBL/GenBank/DDBJ databases">
        <authorList>
            <person name="Toshchakov S.V."/>
            <person name="Goeva M.A."/>
        </authorList>
    </citation>
    <scope>NUCLEOTIDE SEQUENCE [LARGE SCALE GENOMIC DNA]</scope>
    <source>
        <strain evidence="3">JR1/69-1-13</strain>
    </source>
</reference>
<dbReference type="InterPro" id="IPR050464">
    <property type="entry name" value="Zeta_carotene_desat/Oxidored"/>
</dbReference>
<dbReference type="InterPro" id="IPR036188">
    <property type="entry name" value="FAD/NAD-bd_sf"/>
</dbReference>
<dbReference type="PANTHER" id="PTHR42923">
    <property type="entry name" value="PROTOPORPHYRINOGEN OXIDASE"/>
    <property type="match status" value="1"/>
</dbReference>
<dbReference type="RefSeq" id="WP_109518681.1">
    <property type="nucleotide sequence ID" value="NZ_PDOA01000019.1"/>
</dbReference>
<evidence type="ECO:0000313" key="2">
    <source>
        <dbReference type="EMBL" id="PWC27055.1"/>
    </source>
</evidence>
<dbReference type="GO" id="GO:0016491">
    <property type="term" value="F:oxidoreductase activity"/>
    <property type="evidence" value="ECO:0007669"/>
    <property type="project" value="InterPro"/>
</dbReference>